<proteinExistence type="predicted"/>
<organism evidence="1 2">
    <name type="scientific">Marininema mesophilum</name>
    <dbReference type="NCBI Taxonomy" id="1048340"/>
    <lineage>
        <taxon>Bacteria</taxon>
        <taxon>Bacillati</taxon>
        <taxon>Bacillota</taxon>
        <taxon>Bacilli</taxon>
        <taxon>Bacillales</taxon>
        <taxon>Thermoactinomycetaceae</taxon>
        <taxon>Marininema</taxon>
    </lineage>
</organism>
<evidence type="ECO:0000313" key="1">
    <source>
        <dbReference type="EMBL" id="SDX34529.1"/>
    </source>
</evidence>
<protein>
    <submittedName>
        <fullName evidence="1">Uncharacterized protein</fullName>
    </submittedName>
</protein>
<dbReference type="AlphaFoldDB" id="A0A1H3B0D2"/>
<evidence type="ECO:0000313" key="2">
    <source>
        <dbReference type="Proteomes" id="UP000198534"/>
    </source>
</evidence>
<keyword evidence="2" id="KW-1185">Reference proteome</keyword>
<reference evidence="1 2" key="1">
    <citation type="submission" date="2016-10" db="EMBL/GenBank/DDBJ databases">
        <authorList>
            <person name="de Groot N.N."/>
        </authorList>
    </citation>
    <scope>NUCLEOTIDE SEQUENCE [LARGE SCALE GENOMIC DNA]</scope>
    <source>
        <strain evidence="1 2">DSM 45610</strain>
    </source>
</reference>
<accession>A0A1H3B0D2</accession>
<dbReference type="Proteomes" id="UP000198534">
    <property type="component" value="Unassembled WGS sequence"/>
</dbReference>
<sequence length="121" mass="14141">MDVYFRELQRLDHIYRAEVDMLYFFYEYFSEARNPVNPDNLVPSATVDKDGAPEFHRKLSRILDSVSNRNKTARIAWAASRGHAKSAYLSNAFPVHEIVFRKRRMILIISETNSGSINFLR</sequence>
<gene>
    <name evidence="1" type="ORF">SAMN05444487_114106</name>
</gene>
<dbReference type="EMBL" id="FNNQ01000014">
    <property type="protein sequence ID" value="SDX34529.1"/>
    <property type="molecule type" value="Genomic_DNA"/>
</dbReference>
<name>A0A1H3B0D2_9BACL</name>